<dbReference type="Gene3D" id="3.40.50.300">
    <property type="entry name" value="P-loop containing nucleotide triphosphate hydrolases"/>
    <property type="match status" value="1"/>
</dbReference>
<dbReference type="GO" id="GO:0015188">
    <property type="term" value="F:L-isoleucine transmembrane transporter activity"/>
    <property type="evidence" value="ECO:0007669"/>
    <property type="project" value="TreeGrafter"/>
</dbReference>
<dbReference type="PROSITE" id="PS00211">
    <property type="entry name" value="ABC_TRANSPORTER_1"/>
    <property type="match status" value="1"/>
</dbReference>
<dbReference type="InterPro" id="IPR051120">
    <property type="entry name" value="ABC_AA/LPS_Transport"/>
</dbReference>
<dbReference type="PANTHER" id="PTHR45772">
    <property type="entry name" value="CONSERVED COMPONENT OF ABC TRANSPORTER FOR NATURAL AMINO ACIDS-RELATED"/>
    <property type="match status" value="1"/>
</dbReference>
<dbReference type="GO" id="GO:1903806">
    <property type="term" value="P:L-isoleucine import across plasma membrane"/>
    <property type="evidence" value="ECO:0007669"/>
    <property type="project" value="TreeGrafter"/>
</dbReference>
<keyword evidence="1" id="KW-0813">Transport</keyword>
<dbReference type="GO" id="GO:0005304">
    <property type="term" value="F:L-valine transmembrane transporter activity"/>
    <property type="evidence" value="ECO:0007669"/>
    <property type="project" value="TreeGrafter"/>
</dbReference>
<dbReference type="GO" id="GO:0005524">
    <property type="term" value="F:ATP binding"/>
    <property type="evidence" value="ECO:0007669"/>
    <property type="project" value="UniProtKB-KW"/>
</dbReference>
<comment type="caution">
    <text evidence="5">The sequence shown here is derived from an EMBL/GenBank/DDBJ whole genome shotgun (WGS) entry which is preliminary data.</text>
</comment>
<dbReference type="InterPro" id="IPR032823">
    <property type="entry name" value="BCA_ABC_TP_C"/>
</dbReference>
<proteinExistence type="predicted"/>
<dbReference type="GO" id="GO:1903805">
    <property type="term" value="P:L-valine import across plasma membrane"/>
    <property type="evidence" value="ECO:0007669"/>
    <property type="project" value="TreeGrafter"/>
</dbReference>
<dbReference type="InterPro" id="IPR017871">
    <property type="entry name" value="ABC_transporter-like_CS"/>
</dbReference>
<dbReference type="AlphaFoldDB" id="A0A963Z775"/>
<dbReference type="EMBL" id="JAESVA010000016">
    <property type="protein sequence ID" value="MCB8883781.1"/>
    <property type="molecule type" value="Genomic_DNA"/>
</dbReference>
<dbReference type="GO" id="GO:0005886">
    <property type="term" value="C:plasma membrane"/>
    <property type="evidence" value="ECO:0007669"/>
    <property type="project" value="TreeGrafter"/>
</dbReference>
<keyword evidence="2" id="KW-0547">Nucleotide-binding</keyword>
<evidence type="ECO:0000259" key="4">
    <source>
        <dbReference type="PROSITE" id="PS50893"/>
    </source>
</evidence>
<dbReference type="PROSITE" id="PS50893">
    <property type="entry name" value="ABC_TRANSPORTER_2"/>
    <property type="match status" value="1"/>
</dbReference>
<dbReference type="GO" id="GO:0015808">
    <property type="term" value="P:L-alanine transport"/>
    <property type="evidence" value="ECO:0007669"/>
    <property type="project" value="TreeGrafter"/>
</dbReference>
<dbReference type="GO" id="GO:0042941">
    <property type="term" value="P:D-alanine transmembrane transport"/>
    <property type="evidence" value="ECO:0007669"/>
    <property type="project" value="TreeGrafter"/>
</dbReference>
<dbReference type="SMART" id="SM00382">
    <property type="entry name" value="AAA"/>
    <property type="match status" value="1"/>
</dbReference>
<dbReference type="PANTHER" id="PTHR45772:SF7">
    <property type="entry name" value="AMINO ACID ABC TRANSPORTER ATP-BINDING PROTEIN"/>
    <property type="match status" value="1"/>
</dbReference>
<keyword evidence="3 5" id="KW-0067">ATP-binding</keyword>
<reference evidence="5 6" key="1">
    <citation type="journal article" date="2021" name="Microorganisms">
        <title>Acidisoma silvae sp. nov. and Acidisomacellulosilytica sp. nov., Two Acidophilic Bacteria Isolated from Decaying Wood, Hydrolyzing Cellulose and Producing Poly-3-hydroxybutyrate.</title>
        <authorList>
            <person name="Mieszkin S."/>
            <person name="Pouder E."/>
            <person name="Uroz S."/>
            <person name="Simon-Colin C."/>
            <person name="Alain K."/>
        </authorList>
    </citation>
    <scope>NUCLEOTIDE SEQUENCE [LARGE SCALE GENOMIC DNA]</scope>
    <source>
        <strain evidence="5 6">HW T5.17</strain>
    </source>
</reference>
<protein>
    <submittedName>
        <fullName evidence="5">ABC transporter ATP-binding protein</fullName>
    </submittedName>
</protein>
<evidence type="ECO:0000313" key="5">
    <source>
        <dbReference type="EMBL" id="MCB8883781.1"/>
    </source>
</evidence>
<dbReference type="Proteomes" id="UP000721844">
    <property type="component" value="Unassembled WGS sequence"/>
</dbReference>
<sequence>MILSIDAISKSFGGVQALDGVTFDVSEGTIFGLIGPNGAGKTTTFNMISGMLRPDSGEVRFGGKRLDKLSPDRRAGLSIARTFQHVQLMPGETVIENVMAGAHLRGRSGMMGAVLRLPRQRREELAIRQLATEALTLVGLAKLASREAGELAYGQQRLIELARALAMQPKLLLLDEPAAGLNDAETEALGVLIRRIRETGVTILLVEHAMTLVMGVSDRIAVLDFGRKIAEGSPDEIRRDQDVIAAYLGVPDDDDA</sequence>
<dbReference type="FunFam" id="3.40.50.300:FF:000421">
    <property type="entry name" value="Branched-chain amino acid ABC transporter ATP-binding protein"/>
    <property type="match status" value="1"/>
</dbReference>
<dbReference type="InterPro" id="IPR003593">
    <property type="entry name" value="AAA+_ATPase"/>
</dbReference>
<evidence type="ECO:0000256" key="2">
    <source>
        <dbReference type="ARBA" id="ARBA00022741"/>
    </source>
</evidence>
<accession>A0A963Z775</accession>
<dbReference type="InterPro" id="IPR027417">
    <property type="entry name" value="P-loop_NTPase"/>
</dbReference>
<dbReference type="InterPro" id="IPR003439">
    <property type="entry name" value="ABC_transporter-like_ATP-bd"/>
</dbReference>
<dbReference type="Pfam" id="PF00005">
    <property type="entry name" value="ABC_tran"/>
    <property type="match status" value="1"/>
</dbReference>
<feature type="domain" description="ABC transporter" evidence="4">
    <location>
        <begin position="3"/>
        <end position="250"/>
    </location>
</feature>
<dbReference type="SUPFAM" id="SSF52540">
    <property type="entry name" value="P-loop containing nucleoside triphosphate hydrolases"/>
    <property type="match status" value="1"/>
</dbReference>
<dbReference type="GO" id="GO:0015192">
    <property type="term" value="F:L-phenylalanine transmembrane transporter activity"/>
    <property type="evidence" value="ECO:0007669"/>
    <property type="project" value="TreeGrafter"/>
</dbReference>
<evidence type="ECO:0000256" key="1">
    <source>
        <dbReference type="ARBA" id="ARBA00022448"/>
    </source>
</evidence>
<keyword evidence="6" id="KW-1185">Reference proteome</keyword>
<organism evidence="5 6">
    <name type="scientific">Acidisoma cellulosilyticum</name>
    <dbReference type="NCBI Taxonomy" id="2802395"/>
    <lineage>
        <taxon>Bacteria</taxon>
        <taxon>Pseudomonadati</taxon>
        <taxon>Pseudomonadota</taxon>
        <taxon>Alphaproteobacteria</taxon>
        <taxon>Acetobacterales</taxon>
        <taxon>Acidocellaceae</taxon>
        <taxon>Acidisoma</taxon>
    </lineage>
</organism>
<evidence type="ECO:0000313" key="6">
    <source>
        <dbReference type="Proteomes" id="UP000721844"/>
    </source>
</evidence>
<dbReference type="RefSeq" id="WP_227310512.1">
    <property type="nucleotide sequence ID" value="NZ_JAESVA010000016.1"/>
</dbReference>
<dbReference type="GO" id="GO:0016887">
    <property type="term" value="F:ATP hydrolysis activity"/>
    <property type="evidence" value="ECO:0007669"/>
    <property type="project" value="InterPro"/>
</dbReference>
<dbReference type="CDD" id="cd03219">
    <property type="entry name" value="ABC_Mj1267_LivG_branched"/>
    <property type="match status" value="1"/>
</dbReference>
<evidence type="ECO:0000256" key="3">
    <source>
        <dbReference type="ARBA" id="ARBA00022840"/>
    </source>
</evidence>
<dbReference type="Pfam" id="PF12399">
    <property type="entry name" value="BCA_ABC_TP_C"/>
    <property type="match status" value="1"/>
</dbReference>
<name>A0A963Z775_9PROT</name>
<gene>
    <name evidence="5" type="ORF">ACELLULO517_26270</name>
</gene>